<evidence type="ECO:0000313" key="3">
    <source>
        <dbReference type="Proteomes" id="UP000053681"/>
    </source>
</evidence>
<comment type="caution">
    <text evidence="2">The sequence shown here is derived from an EMBL/GenBank/DDBJ whole genome shotgun (WGS) entry which is preliminary data.</text>
</comment>
<feature type="transmembrane region" description="Helical" evidence="1">
    <location>
        <begin position="6"/>
        <end position="25"/>
    </location>
</feature>
<name>A0A0V8JQ01_9BACI</name>
<evidence type="ECO:0000313" key="2">
    <source>
        <dbReference type="EMBL" id="KSU89119.1"/>
    </source>
</evidence>
<keyword evidence="3" id="KW-1185">Reference proteome</keyword>
<feature type="transmembrane region" description="Helical" evidence="1">
    <location>
        <begin position="32"/>
        <end position="53"/>
    </location>
</feature>
<reference evidence="2 3" key="1">
    <citation type="submission" date="2015-11" db="EMBL/GenBank/DDBJ databases">
        <title>Bacillus caseinolyticus sp nov.</title>
        <authorList>
            <person name="Dastager S.G."/>
            <person name="Mawlankar R."/>
        </authorList>
    </citation>
    <scope>NUCLEOTIDE SEQUENCE [LARGE SCALE GENOMIC DNA]</scope>
    <source>
        <strain evidence="2 3">SGD-V-76</strain>
    </source>
</reference>
<keyword evidence="1" id="KW-0472">Membrane</keyword>
<dbReference type="RefSeq" id="WP_025910766.1">
    <property type="nucleotide sequence ID" value="NZ_KQ758631.1"/>
</dbReference>
<protein>
    <submittedName>
        <fullName evidence="2">Uncharacterized protein</fullName>
    </submittedName>
</protein>
<gene>
    <name evidence="2" type="ORF">AS180_04530</name>
</gene>
<sequence>MKNTSIDILIPIVIVLLFSSTQFMTPVTIKEISLMIIGSIALGSFIGAVLYGLNKFFQKLTTN</sequence>
<dbReference type="Proteomes" id="UP000053681">
    <property type="component" value="Unassembled WGS sequence"/>
</dbReference>
<proteinExistence type="predicted"/>
<dbReference type="AlphaFoldDB" id="A0A0V8JQ01"/>
<keyword evidence="1" id="KW-0812">Transmembrane</keyword>
<accession>A0A0V8JQ01</accession>
<dbReference type="EMBL" id="LNQP01000011">
    <property type="protein sequence ID" value="KSU89119.1"/>
    <property type="molecule type" value="Genomic_DNA"/>
</dbReference>
<evidence type="ECO:0000256" key="1">
    <source>
        <dbReference type="SAM" id="Phobius"/>
    </source>
</evidence>
<keyword evidence="1" id="KW-1133">Transmembrane helix</keyword>
<organism evidence="2 3">
    <name type="scientific">Priestia veravalensis</name>
    <dbReference type="NCBI Taxonomy" id="1414648"/>
    <lineage>
        <taxon>Bacteria</taxon>
        <taxon>Bacillati</taxon>
        <taxon>Bacillota</taxon>
        <taxon>Bacilli</taxon>
        <taxon>Bacillales</taxon>
        <taxon>Bacillaceae</taxon>
        <taxon>Priestia</taxon>
    </lineage>
</organism>